<dbReference type="Pfam" id="PF01556">
    <property type="entry name" value="DnaJ_C"/>
    <property type="match status" value="1"/>
</dbReference>
<evidence type="ECO:0000256" key="1">
    <source>
        <dbReference type="ARBA" id="ARBA00023186"/>
    </source>
</evidence>
<dbReference type="PANTHER" id="PTHR24078:SF576">
    <property type="entry name" value="AT19485P-RELATED"/>
    <property type="match status" value="1"/>
</dbReference>
<dbReference type="Gene3D" id="1.10.287.110">
    <property type="entry name" value="DnaJ domain"/>
    <property type="match status" value="1"/>
</dbReference>
<evidence type="ECO:0000313" key="3">
    <source>
        <dbReference type="EnsemblMetazoa" id="AMAM012883-PA"/>
    </source>
</evidence>
<dbReference type="Proteomes" id="UP000075901">
    <property type="component" value="Unassembled WGS sequence"/>
</dbReference>
<dbReference type="Pfam" id="PF00226">
    <property type="entry name" value="DnaJ"/>
    <property type="match status" value="1"/>
</dbReference>
<protein>
    <recommendedName>
        <fullName evidence="2">J domain-containing protein</fullName>
    </recommendedName>
</protein>
<keyword evidence="4" id="KW-1185">Reference proteome</keyword>
<dbReference type="GO" id="GO:0051087">
    <property type="term" value="F:protein-folding chaperone binding"/>
    <property type="evidence" value="ECO:0007669"/>
    <property type="project" value="TreeGrafter"/>
</dbReference>
<dbReference type="SUPFAM" id="SSF46565">
    <property type="entry name" value="Chaperone J-domain"/>
    <property type="match status" value="1"/>
</dbReference>
<accession>A0A182ST56</accession>
<evidence type="ECO:0000259" key="2">
    <source>
        <dbReference type="PROSITE" id="PS50076"/>
    </source>
</evidence>
<dbReference type="VEuPathDB" id="VectorBase:AMAM012883"/>
<dbReference type="CDD" id="cd10747">
    <property type="entry name" value="DnaJ_C"/>
    <property type="match status" value="1"/>
</dbReference>
<dbReference type="InterPro" id="IPR051339">
    <property type="entry name" value="DnaJ_subfamily_B"/>
</dbReference>
<dbReference type="InterPro" id="IPR002939">
    <property type="entry name" value="DnaJ_C"/>
</dbReference>
<name>A0A182ST56_9DIPT</name>
<dbReference type="GO" id="GO:0051082">
    <property type="term" value="F:unfolded protein binding"/>
    <property type="evidence" value="ECO:0007669"/>
    <property type="project" value="InterPro"/>
</dbReference>
<keyword evidence="1" id="KW-0143">Chaperone</keyword>
<feature type="domain" description="J" evidence="2">
    <location>
        <begin position="5"/>
        <end position="70"/>
    </location>
</feature>
<dbReference type="GO" id="GO:0006457">
    <property type="term" value="P:protein folding"/>
    <property type="evidence" value="ECO:0007669"/>
    <property type="project" value="InterPro"/>
</dbReference>
<dbReference type="SUPFAM" id="SSF49493">
    <property type="entry name" value="HSP40/DnaJ peptide-binding domain"/>
    <property type="match status" value="2"/>
</dbReference>
<sequence>MSAANHYAVLGVSEDAPLAELIAAYRALAPKCHPNSTDYVPESFPVTHLTQQQYWQALGEAMEVLMEHPADPNGNRWYIHSPPTVQQFVLVVTLEDIFAGTTKTLTYYRMRQIEGRSHSMKETLDVPINQYMRHGMWITIRGAGHETELGNSDVMVQLCQTPHPIFTVSGNDLICRKAVPLSIALFGGYVKVQTIDLKTISIFVPPNEVSHQFLFEGEGLPAPEGRGTMQVNIQITIPKVPAHLQDDARRIIREIESYDWERALEEQ</sequence>
<dbReference type="PROSITE" id="PS50076">
    <property type="entry name" value="DNAJ_2"/>
    <property type="match status" value="1"/>
</dbReference>
<dbReference type="InterPro" id="IPR036869">
    <property type="entry name" value="J_dom_sf"/>
</dbReference>
<proteinExistence type="predicted"/>
<dbReference type="AlphaFoldDB" id="A0A182ST56"/>
<dbReference type="CDD" id="cd06257">
    <property type="entry name" value="DnaJ"/>
    <property type="match status" value="1"/>
</dbReference>
<dbReference type="InterPro" id="IPR001623">
    <property type="entry name" value="DnaJ_domain"/>
</dbReference>
<reference evidence="4" key="1">
    <citation type="submission" date="2013-09" db="EMBL/GenBank/DDBJ databases">
        <title>The Genome Sequence of Anopheles maculatus species B.</title>
        <authorList>
            <consortium name="The Broad Institute Genomics Platform"/>
            <person name="Neafsey D.E."/>
            <person name="Besansky N."/>
            <person name="Howell P."/>
            <person name="Walton C."/>
            <person name="Young S.K."/>
            <person name="Zeng Q."/>
            <person name="Gargeya S."/>
            <person name="Fitzgerald M."/>
            <person name="Haas B."/>
            <person name="Abouelleil A."/>
            <person name="Allen A.W."/>
            <person name="Alvarado L."/>
            <person name="Arachchi H.M."/>
            <person name="Berlin A.M."/>
            <person name="Chapman S.B."/>
            <person name="Gainer-Dewar J."/>
            <person name="Goldberg J."/>
            <person name="Griggs A."/>
            <person name="Gujja S."/>
            <person name="Hansen M."/>
            <person name="Howarth C."/>
            <person name="Imamovic A."/>
            <person name="Ireland A."/>
            <person name="Larimer J."/>
            <person name="McCowan C."/>
            <person name="Murphy C."/>
            <person name="Pearson M."/>
            <person name="Poon T.W."/>
            <person name="Priest M."/>
            <person name="Roberts A."/>
            <person name="Saif S."/>
            <person name="Shea T."/>
            <person name="Sisk P."/>
            <person name="Sykes S."/>
            <person name="Wortman J."/>
            <person name="Nusbaum C."/>
            <person name="Birren B."/>
        </authorList>
    </citation>
    <scope>NUCLEOTIDE SEQUENCE [LARGE SCALE GENOMIC DNA]</scope>
    <source>
        <strain evidence="4">maculatus3</strain>
    </source>
</reference>
<dbReference type="GO" id="GO:0005829">
    <property type="term" value="C:cytosol"/>
    <property type="evidence" value="ECO:0007669"/>
    <property type="project" value="TreeGrafter"/>
</dbReference>
<dbReference type="InterPro" id="IPR008971">
    <property type="entry name" value="HSP40/DnaJ_pept-bd"/>
</dbReference>
<evidence type="ECO:0000313" key="4">
    <source>
        <dbReference type="Proteomes" id="UP000075901"/>
    </source>
</evidence>
<dbReference type="EnsemblMetazoa" id="AMAM012883-RA">
    <property type="protein sequence ID" value="AMAM012883-PA"/>
    <property type="gene ID" value="AMAM012883"/>
</dbReference>
<dbReference type="Gene3D" id="2.60.260.20">
    <property type="entry name" value="Urease metallochaperone UreE, N-terminal domain"/>
    <property type="match status" value="2"/>
</dbReference>
<dbReference type="PANTHER" id="PTHR24078">
    <property type="entry name" value="DNAJ HOMOLOG SUBFAMILY C MEMBER"/>
    <property type="match status" value="1"/>
</dbReference>
<organism evidence="3 4">
    <name type="scientific">Anopheles maculatus</name>
    <dbReference type="NCBI Taxonomy" id="74869"/>
    <lineage>
        <taxon>Eukaryota</taxon>
        <taxon>Metazoa</taxon>
        <taxon>Ecdysozoa</taxon>
        <taxon>Arthropoda</taxon>
        <taxon>Hexapoda</taxon>
        <taxon>Insecta</taxon>
        <taxon>Pterygota</taxon>
        <taxon>Neoptera</taxon>
        <taxon>Endopterygota</taxon>
        <taxon>Diptera</taxon>
        <taxon>Nematocera</taxon>
        <taxon>Culicoidea</taxon>
        <taxon>Culicidae</taxon>
        <taxon>Anophelinae</taxon>
        <taxon>Anopheles</taxon>
        <taxon>Anopheles maculatus group</taxon>
    </lineage>
</organism>
<reference evidence="3" key="2">
    <citation type="submission" date="2020-05" db="UniProtKB">
        <authorList>
            <consortium name="EnsemblMetazoa"/>
        </authorList>
    </citation>
    <scope>IDENTIFICATION</scope>
    <source>
        <strain evidence="3">maculatus3</strain>
    </source>
</reference>